<feature type="compositionally biased region" description="Pro residues" evidence="1">
    <location>
        <begin position="505"/>
        <end position="518"/>
    </location>
</feature>
<evidence type="ECO:0000313" key="3">
    <source>
        <dbReference type="Proteomes" id="UP000245048"/>
    </source>
</evidence>
<proteinExistence type="predicted"/>
<sequence length="1031" mass="107390">MPLLAPPDLFAALAIAAEADPDLPPGTHLRLLPSPALGFPLAPFGLFRVTAEPAEARIIWRDREHRPRENGELEPAEGVLFADIVRPAGQGGLAALVAVTVEAFEGTAFLLDRMGDRILARASRPPHTLGGPRVERLRLEGRGQARLRLWQVRLSRALEEMLGHGPAELLSLPVDGDRPWYAGGRGRDEALARVERAAPRRLGPPDQPDGPFDALPPQDEVLRVGTQAEAIVEACETMLRDPGTSPRQAALPPAVSMLRGHRHAASVRIEGGLLLQAMDPGLGRFLGLLGHVGERSDPAQPAAYAAFGLFAADPGAPLPGLRTLGAALGAASAEDAALAGRLARLAVRTPRPEEALRQAEHTAARHGLEPRGLVAFAAAVPPPDPPGTPLPELGRAAWIGADGVSTAFRQDFVWPRPELGALVALGRKEADGWVSRHRSVALPAGAQFPSRALPLLPGRTAERPPQLPGGLLSDAPVPEADPPMRYRIATADLFGRFGPAVELDVPPPPRPPPPPPAPQLQVVPDGPQDGTAGKASPGHLLITVPVPAAAGLAAGTREIVAVTVALDGQAAASHPVPGPDTGAGRMLPLPPQALPETAPGETARGTVRLGFLDAAGVASPETTLPYSCTDRRHPPVVPAAAGLIWTSRPGPAEEVELKLAWPAAPGALYRAFIADAKSLGLPGSSRAAIAVAASDRDRQGQLGGRSSFRLLTDPPLAAGPDGRAVLDTRLPRSLSAVQLLRIVPLGPAGQEAPFESCPVVAVAVPAERRPPPPRLTVRVDPATGRATLRVEAPGLDLVALQASEPGLFDTPPAAGARAPELRLRRAAGPVADPVYARIVDERPLGLEQGPDGPFLAAEFPDPAPLLPFVRYAYWAEVRMPAERRLPRERTDLPPAAGIAPLSPAQIADMPAAYSPVSAPAAALHAPAAPEPPDGLQVSVLAQPGGHSLALTVPSPPAAHPLAVGRYALRIWQRWGDGPIEPAEPDVELDGSPLQWTGPARPGPGAAPATLFVAVIDPLGRMAEPVSVTAPA</sequence>
<accession>A0A2U1UXY1</accession>
<protein>
    <submittedName>
        <fullName evidence="2">Uncharacterized protein</fullName>
    </submittedName>
</protein>
<feature type="region of interest" description="Disordered" evidence="1">
    <location>
        <begin position="457"/>
        <end position="478"/>
    </location>
</feature>
<dbReference type="EMBL" id="PDOA01000034">
    <property type="protein sequence ID" value="PWC26507.1"/>
    <property type="molecule type" value="Genomic_DNA"/>
</dbReference>
<evidence type="ECO:0000313" key="2">
    <source>
        <dbReference type="EMBL" id="PWC26507.1"/>
    </source>
</evidence>
<feature type="region of interest" description="Disordered" evidence="1">
    <location>
        <begin position="499"/>
        <end position="538"/>
    </location>
</feature>
<dbReference type="OrthoDB" id="7051218at2"/>
<gene>
    <name evidence="2" type="ORF">CR165_22775</name>
</gene>
<keyword evidence="3" id="KW-1185">Reference proteome</keyword>
<reference evidence="3" key="1">
    <citation type="submission" date="2017-10" db="EMBL/GenBank/DDBJ databases">
        <authorList>
            <person name="Toshchakov S.V."/>
            <person name="Goeva M.A."/>
        </authorList>
    </citation>
    <scope>NUCLEOTIDE SEQUENCE [LARGE SCALE GENOMIC DNA]</scope>
    <source>
        <strain evidence="3">JR1/69-1-13</strain>
    </source>
</reference>
<name>A0A2U1UXY1_9PROT</name>
<dbReference type="AlphaFoldDB" id="A0A2U1UXY1"/>
<comment type="caution">
    <text evidence="2">The sequence shown here is derived from an EMBL/GenBank/DDBJ whole genome shotgun (WGS) entry which is preliminary data.</text>
</comment>
<dbReference type="RefSeq" id="WP_109519217.1">
    <property type="nucleotide sequence ID" value="NZ_PDOA01000034.1"/>
</dbReference>
<dbReference type="Proteomes" id="UP000245048">
    <property type="component" value="Unassembled WGS sequence"/>
</dbReference>
<evidence type="ECO:0000256" key="1">
    <source>
        <dbReference type="SAM" id="MobiDB-lite"/>
    </source>
</evidence>
<organism evidence="2 3">
    <name type="scientific">Teichococcus aestuarii</name>
    <dbReference type="NCBI Taxonomy" id="568898"/>
    <lineage>
        <taxon>Bacteria</taxon>
        <taxon>Pseudomonadati</taxon>
        <taxon>Pseudomonadota</taxon>
        <taxon>Alphaproteobacteria</taxon>
        <taxon>Acetobacterales</taxon>
        <taxon>Roseomonadaceae</taxon>
        <taxon>Roseomonas</taxon>
    </lineage>
</organism>